<dbReference type="GO" id="GO:0016787">
    <property type="term" value="F:hydrolase activity"/>
    <property type="evidence" value="ECO:0007669"/>
    <property type="project" value="UniProtKB-KW"/>
</dbReference>
<comment type="caution">
    <text evidence="3">The sequence shown here is derived from an EMBL/GenBank/DDBJ whole genome shotgun (WGS) entry which is preliminary data.</text>
</comment>
<dbReference type="CDD" id="cd00431">
    <property type="entry name" value="cysteine_hydrolases"/>
    <property type="match status" value="1"/>
</dbReference>
<sequence length="182" mass="19471">MLVVVDVQAGFINEHSRGVVPFVVRLVKAWVALGQPLVLTRFFNPPDSPYEQITGWTGLRSPEEQHIVDELDPFAKAAAAVIDKPGSSAFTQEFSALVRKANWTDIVLAGIDTDACVYDTALAAYHSGVRPWIVTDACASTGGPEYHEAALLLAGRNINRRNLLTTESLLSGKGGPLEGGAA</sequence>
<gene>
    <name evidence="3" type="ORF">SZN_06611</name>
</gene>
<dbReference type="Gene3D" id="3.40.50.850">
    <property type="entry name" value="Isochorismatase-like"/>
    <property type="match status" value="1"/>
</dbReference>
<evidence type="ECO:0000313" key="4">
    <source>
        <dbReference type="Proteomes" id="UP000004217"/>
    </source>
</evidence>
<dbReference type="PANTHER" id="PTHR43540">
    <property type="entry name" value="PEROXYUREIDOACRYLATE/UREIDOACRYLATE AMIDOHYDROLASE-RELATED"/>
    <property type="match status" value="1"/>
</dbReference>
<dbReference type="InterPro" id="IPR036380">
    <property type="entry name" value="Isochorismatase-like_sf"/>
</dbReference>
<keyword evidence="1 3" id="KW-0378">Hydrolase</keyword>
<dbReference type="EMBL" id="AGBF01000012">
    <property type="protein sequence ID" value="EGX60601.1"/>
    <property type="molecule type" value="Genomic_DNA"/>
</dbReference>
<organism evidence="3 4">
    <name type="scientific">Streptomyces zinciresistens K42</name>
    <dbReference type="NCBI Taxonomy" id="700597"/>
    <lineage>
        <taxon>Bacteria</taxon>
        <taxon>Bacillati</taxon>
        <taxon>Actinomycetota</taxon>
        <taxon>Actinomycetes</taxon>
        <taxon>Kitasatosporales</taxon>
        <taxon>Streptomycetaceae</taxon>
        <taxon>Streptomyces</taxon>
    </lineage>
</organism>
<evidence type="ECO:0000259" key="2">
    <source>
        <dbReference type="Pfam" id="PF00857"/>
    </source>
</evidence>
<protein>
    <submittedName>
        <fullName evidence="3">Putative hydrolase</fullName>
    </submittedName>
</protein>
<dbReference type="InterPro" id="IPR000868">
    <property type="entry name" value="Isochorismatase-like_dom"/>
</dbReference>
<evidence type="ECO:0000313" key="3">
    <source>
        <dbReference type="EMBL" id="EGX60601.1"/>
    </source>
</evidence>
<dbReference type="AlphaFoldDB" id="G2G760"/>
<accession>G2G760</accession>
<name>G2G760_9ACTN</name>
<dbReference type="InterPro" id="IPR050272">
    <property type="entry name" value="Isochorismatase-like_hydrls"/>
</dbReference>
<dbReference type="PANTHER" id="PTHR43540:SF6">
    <property type="entry name" value="ISOCHORISMATASE-LIKE DOMAIN-CONTAINING PROTEIN"/>
    <property type="match status" value="1"/>
</dbReference>
<reference evidence="3 4" key="1">
    <citation type="submission" date="2011-08" db="EMBL/GenBank/DDBJ databases">
        <authorList>
            <person name="Lin Y."/>
            <person name="Hao X."/>
            <person name="Johnstone L."/>
            <person name="Miller S.J."/>
            <person name="Wei G."/>
            <person name="Rensing C."/>
        </authorList>
    </citation>
    <scope>NUCLEOTIDE SEQUENCE [LARGE SCALE GENOMIC DNA]</scope>
    <source>
        <strain evidence="3 4">K42</strain>
    </source>
</reference>
<evidence type="ECO:0000256" key="1">
    <source>
        <dbReference type="ARBA" id="ARBA00022801"/>
    </source>
</evidence>
<keyword evidence="4" id="KW-1185">Reference proteome</keyword>
<feature type="domain" description="Isochorismatase-like" evidence="2">
    <location>
        <begin position="1"/>
        <end position="151"/>
    </location>
</feature>
<proteinExistence type="predicted"/>
<dbReference type="SUPFAM" id="SSF52499">
    <property type="entry name" value="Isochorismatase-like hydrolases"/>
    <property type="match status" value="1"/>
</dbReference>
<dbReference type="Proteomes" id="UP000004217">
    <property type="component" value="Unassembled WGS sequence"/>
</dbReference>
<dbReference type="Pfam" id="PF00857">
    <property type="entry name" value="Isochorismatase"/>
    <property type="match status" value="1"/>
</dbReference>
<dbReference type="PATRIC" id="fig|700597.3.peg.1284"/>